<dbReference type="AlphaFoldDB" id="A0A1M6U1T9"/>
<dbReference type="STRING" id="1055723.SAMN05216293_1597"/>
<evidence type="ECO:0000313" key="3">
    <source>
        <dbReference type="Proteomes" id="UP000184031"/>
    </source>
</evidence>
<organism evidence="2 3">
    <name type="scientific">Flagellimonas taeanensis</name>
    <dbReference type="NCBI Taxonomy" id="1005926"/>
    <lineage>
        <taxon>Bacteria</taxon>
        <taxon>Pseudomonadati</taxon>
        <taxon>Bacteroidota</taxon>
        <taxon>Flavobacteriia</taxon>
        <taxon>Flavobacteriales</taxon>
        <taxon>Flavobacteriaceae</taxon>
        <taxon>Flagellimonas</taxon>
    </lineage>
</organism>
<name>A0A1M6U1T9_9FLAO</name>
<dbReference type="Proteomes" id="UP000184031">
    <property type="component" value="Unassembled WGS sequence"/>
</dbReference>
<dbReference type="EMBL" id="FOKU01000003">
    <property type="protein sequence ID" value="SFB91867.1"/>
    <property type="molecule type" value="Genomic_DNA"/>
</dbReference>
<evidence type="ECO:0000313" key="4">
    <source>
        <dbReference type="Proteomes" id="UP000198940"/>
    </source>
</evidence>
<evidence type="ECO:0000313" key="1">
    <source>
        <dbReference type="EMBL" id="SFB91867.1"/>
    </source>
</evidence>
<protein>
    <submittedName>
        <fullName evidence="2">Uncharacterized protein</fullName>
    </submittedName>
</protein>
<sequence>MRQKKAHPKGWAFLFGRINSFFFYKAVSKRASTSVALDNSACFFTE</sequence>
<accession>A0A1M6U1T9</accession>
<dbReference type="EMBL" id="FRAT01000003">
    <property type="protein sequence ID" value="SHK63114.1"/>
    <property type="molecule type" value="Genomic_DNA"/>
</dbReference>
<proteinExistence type="predicted"/>
<evidence type="ECO:0000313" key="2">
    <source>
        <dbReference type="EMBL" id="SHK63114.1"/>
    </source>
</evidence>
<comment type="caution">
    <text evidence="2">The sequence shown here is derived from an EMBL/GenBank/DDBJ whole genome shotgun (WGS) entry which is preliminary data.</text>
</comment>
<reference evidence="2 3" key="1">
    <citation type="submission" date="2016-11" db="EMBL/GenBank/DDBJ databases">
        <authorList>
            <person name="Varghese N."/>
            <person name="Submissions S."/>
        </authorList>
    </citation>
    <scope>NUCLEOTIDE SEQUENCE [LARGE SCALE GENOMIC DNA]</scope>
    <source>
        <strain evidence="2 3">CGMCC 1.12174</strain>
        <strain evidence="1 4">DSM 26351</strain>
    </source>
</reference>
<keyword evidence="4" id="KW-1185">Reference proteome</keyword>
<dbReference type="Proteomes" id="UP000198940">
    <property type="component" value="Unassembled WGS sequence"/>
</dbReference>
<gene>
    <name evidence="1" type="ORF">SAMN04487891_103439</name>
    <name evidence="2" type="ORF">SAMN05216293_1597</name>
</gene>